<dbReference type="GO" id="GO:0003924">
    <property type="term" value="F:GTPase activity"/>
    <property type="evidence" value="ECO:0007669"/>
    <property type="project" value="UniProtKB-UniRule"/>
</dbReference>
<dbReference type="PATRIC" id="fig|360411.5.peg.2139"/>
<comment type="subcellular location">
    <subcellularLocation>
        <location evidence="6">Cytoplasm</location>
    </subcellularLocation>
    <subcellularLocation>
        <location evidence="6">Cell membrane</location>
        <topology evidence="6">Peripheral membrane protein</topology>
    </subcellularLocation>
</comment>
<dbReference type="GO" id="GO:0000028">
    <property type="term" value="P:ribosomal small subunit assembly"/>
    <property type="evidence" value="ECO:0007669"/>
    <property type="project" value="TreeGrafter"/>
</dbReference>
<keyword evidence="6" id="KW-0699">rRNA-binding</keyword>
<accession>A0A0P6WW14</accession>
<feature type="domain" description="KH type-2" evidence="9">
    <location>
        <begin position="210"/>
        <end position="287"/>
    </location>
</feature>
<evidence type="ECO:0000256" key="3">
    <source>
        <dbReference type="ARBA" id="ARBA00022741"/>
    </source>
</evidence>
<evidence type="ECO:0000259" key="10">
    <source>
        <dbReference type="PROSITE" id="PS51713"/>
    </source>
</evidence>
<comment type="subunit">
    <text evidence="6">Monomer.</text>
</comment>
<feature type="region of interest" description="G4" evidence="7">
    <location>
        <begin position="129"/>
        <end position="132"/>
    </location>
</feature>
<dbReference type="InterPro" id="IPR005225">
    <property type="entry name" value="Small_GTP-bd"/>
</dbReference>
<name>A0A0P6WW14_9CHLR</name>
<dbReference type="InterPro" id="IPR004044">
    <property type="entry name" value="KH_dom_type_2"/>
</dbReference>
<evidence type="ECO:0000256" key="8">
    <source>
        <dbReference type="RuleBase" id="RU003761"/>
    </source>
</evidence>
<sequence length="308" mass="34642">MNETSPTSYRAGYIALIGRPNVGKSTLMNALMGQKIAAVSPRPQTTRQRQLGILTLPEAQLIFMDTPGMHKPVHKLGEYMNQVAEDALKDADVILWLVDASVLPTPEDLRISERLKSINGLPAVLLGLNKIDLLNKDLLTERTDQYQALYSFEQVIPFSATRGDGRDELMQALISRLPVSEALFDPDQITDLYEREIAADLIREAALLHLRDEVPHAIAVRIDEYTERGEEGAYIHATLFVERESHKGIVIGKGGEMLKKIGSSARQEIEAMSGRRVFLELKVKVNPNWRNKPDALRWLGYYRKKDGQ</sequence>
<evidence type="ECO:0000256" key="4">
    <source>
        <dbReference type="ARBA" id="ARBA00022884"/>
    </source>
</evidence>
<comment type="similarity">
    <text evidence="1 6 7 8">Belongs to the TRAFAC class TrmE-Era-EngA-EngB-Septin-like GTPase superfamily. Era GTPase family.</text>
</comment>
<dbReference type="STRING" id="360411.AC812_11575"/>
<evidence type="ECO:0000256" key="7">
    <source>
        <dbReference type="PROSITE-ProRule" id="PRU01050"/>
    </source>
</evidence>
<dbReference type="Gene3D" id="3.30.300.20">
    <property type="match status" value="1"/>
</dbReference>
<dbReference type="EMBL" id="LGHJ01000017">
    <property type="protein sequence ID" value="KPL74459.1"/>
    <property type="molecule type" value="Genomic_DNA"/>
</dbReference>
<dbReference type="Gene3D" id="3.40.50.300">
    <property type="entry name" value="P-loop containing nucleotide triphosphate hydrolases"/>
    <property type="match status" value="1"/>
</dbReference>
<feature type="region of interest" description="G3" evidence="7">
    <location>
        <begin position="65"/>
        <end position="68"/>
    </location>
</feature>
<dbReference type="NCBIfam" id="TIGR00436">
    <property type="entry name" value="era"/>
    <property type="match status" value="1"/>
</dbReference>
<dbReference type="NCBIfam" id="TIGR00231">
    <property type="entry name" value="small_GTP"/>
    <property type="match status" value="1"/>
</dbReference>
<keyword evidence="6" id="KW-0472">Membrane</keyword>
<dbReference type="Pfam" id="PF07650">
    <property type="entry name" value="KH_2"/>
    <property type="match status" value="1"/>
</dbReference>
<dbReference type="InterPro" id="IPR015946">
    <property type="entry name" value="KH_dom-like_a/b"/>
</dbReference>
<feature type="binding site" evidence="6">
    <location>
        <begin position="18"/>
        <end position="25"/>
    </location>
    <ligand>
        <name>GTP</name>
        <dbReference type="ChEBI" id="CHEBI:37565"/>
    </ligand>
</feature>
<dbReference type="InterPro" id="IPR030388">
    <property type="entry name" value="G_ERA_dom"/>
</dbReference>
<evidence type="ECO:0000256" key="1">
    <source>
        <dbReference type="ARBA" id="ARBA00007921"/>
    </source>
</evidence>
<gene>
    <name evidence="6" type="primary">era</name>
    <name evidence="11" type="ORF">AC812_11575</name>
</gene>
<feature type="region of interest" description="G5" evidence="7">
    <location>
        <begin position="158"/>
        <end position="160"/>
    </location>
</feature>
<dbReference type="CDD" id="cd04163">
    <property type="entry name" value="Era"/>
    <property type="match status" value="1"/>
</dbReference>
<feature type="binding site" evidence="6">
    <location>
        <begin position="129"/>
        <end position="132"/>
    </location>
    <ligand>
        <name>GTP</name>
        <dbReference type="ChEBI" id="CHEBI:37565"/>
    </ligand>
</feature>
<feature type="binding site" evidence="6">
    <location>
        <begin position="65"/>
        <end position="69"/>
    </location>
    <ligand>
        <name>GTP</name>
        <dbReference type="ChEBI" id="CHEBI:37565"/>
    </ligand>
</feature>
<organism evidence="11 12">
    <name type="scientific">Bellilinea caldifistulae</name>
    <dbReference type="NCBI Taxonomy" id="360411"/>
    <lineage>
        <taxon>Bacteria</taxon>
        <taxon>Bacillati</taxon>
        <taxon>Chloroflexota</taxon>
        <taxon>Anaerolineae</taxon>
        <taxon>Anaerolineales</taxon>
        <taxon>Anaerolineaceae</taxon>
        <taxon>Bellilinea</taxon>
    </lineage>
</organism>
<proteinExistence type="inferred from homology"/>
<dbReference type="Proteomes" id="UP000050514">
    <property type="component" value="Unassembled WGS sequence"/>
</dbReference>
<dbReference type="PROSITE" id="PS51713">
    <property type="entry name" value="G_ERA"/>
    <property type="match status" value="1"/>
</dbReference>
<dbReference type="InterPro" id="IPR009019">
    <property type="entry name" value="KH_sf_prok-type"/>
</dbReference>
<keyword evidence="3 6" id="KW-0547">Nucleotide-binding</keyword>
<comment type="function">
    <text evidence="6">An essential GTPase that binds both GDP and GTP, with rapid nucleotide exchange. Plays a role in 16S rRNA processing and 30S ribosomal subunit biogenesis and possibly also in cell cycle regulation and energy metabolism.</text>
</comment>
<reference evidence="11 12" key="1">
    <citation type="submission" date="2015-07" db="EMBL/GenBank/DDBJ databases">
        <title>Draft genome of Bellilinea caldifistulae DSM 17877.</title>
        <authorList>
            <person name="Hemp J."/>
            <person name="Ward L.M."/>
            <person name="Pace L.A."/>
            <person name="Fischer W.W."/>
        </authorList>
    </citation>
    <scope>NUCLEOTIDE SEQUENCE [LARGE SCALE GENOMIC DNA]</scope>
    <source>
        <strain evidence="11 12">GOMI-1</strain>
    </source>
</reference>
<dbReference type="GO" id="GO:0005525">
    <property type="term" value="F:GTP binding"/>
    <property type="evidence" value="ECO:0007669"/>
    <property type="project" value="UniProtKB-UniRule"/>
</dbReference>
<dbReference type="AlphaFoldDB" id="A0A0P6WW14"/>
<evidence type="ECO:0000256" key="5">
    <source>
        <dbReference type="ARBA" id="ARBA00023134"/>
    </source>
</evidence>
<dbReference type="InterPro" id="IPR027417">
    <property type="entry name" value="P-loop_NTPase"/>
</dbReference>
<keyword evidence="6" id="KW-1003">Cell membrane</keyword>
<evidence type="ECO:0000259" key="9">
    <source>
        <dbReference type="PROSITE" id="PS50823"/>
    </source>
</evidence>
<dbReference type="GO" id="GO:0005829">
    <property type="term" value="C:cytosol"/>
    <property type="evidence" value="ECO:0007669"/>
    <property type="project" value="TreeGrafter"/>
</dbReference>
<comment type="caution">
    <text evidence="11">The sequence shown here is derived from an EMBL/GenBank/DDBJ whole genome shotgun (WGS) entry which is preliminary data.</text>
</comment>
<feature type="region of interest" description="G1" evidence="7">
    <location>
        <begin position="18"/>
        <end position="25"/>
    </location>
</feature>
<keyword evidence="6" id="KW-0963">Cytoplasm</keyword>
<dbReference type="NCBIfam" id="NF000908">
    <property type="entry name" value="PRK00089.1"/>
    <property type="match status" value="1"/>
</dbReference>
<dbReference type="SUPFAM" id="SSF52540">
    <property type="entry name" value="P-loop containing nucleoside triphosphate hydrolases"/>
    <property type="match status" value="1"/>
</dbReference>
<dbReference type="PROSITE" id="PS50823">
    <property type="entry name" value="KH_TYPE_2"/>
    <property type="match status" value="1"/>
</dbReference>
<feature type="domain" description="Era-type G" evidence="10">
    <location>
        <begin position="10"/>
        <end position="179"/>
    </location>
</feature>
<dbReference type="InterPro" id="IPR006073">
    <property type="entry name" value="GTP-bd"/>
</dbReference>
<evidence type="ECO:0000256" key="6">
    <source>
        <dbReference type="HAMAP-Rule" id="MF_00367"/>
    </source>
</evidence>
<dbReference type="SUPFAM" id="SSF54814">
    <property type="entry name" value="Prokaryotic type KH domain (KH-domain type II)"/>
    <property type="match status" value="1"/>
</dbReference>
<evidence type="ECO:0000313" key="12">
    <source>
        <dbReference type="Proteomes" id="UP000050514"/>
    </source>
</evidence>
<dbReference type="GO" id="GO:0043024">
    <property type="term" value="F:ribosomal small subunit binding"/>
    <property type="evidence" value="ECO:0007669"/>
    <property type="project" value="TreeGrafter"/>
</dbReference>
<dbReference type="HAMAP" id="MF_00367">
    <property type="entry name" value="GTPase_Era"/>
    <property type="match status" value="1"/>
</dbReference>
<evidence type="ECO:0000256" key="2">
    <source>
        <dbReference type="ARBA" id="ARBA00020484"/>
    </source>
</evidence>
<dbReference type="OrthoDB" id="9805918at2"/>
<dbReference type="GO" id="GO:0005886">
    <property type="term" value="C:plasma membrane"/>
    <property type="evidence" value="ECO:0007669"/>
    <property type="project" value="UniProtKB-SubCell"/>
</dbReference>
<feature type="region of interest" description="G2" evidence="7">
    <location>
        <begin position="44"/>
        <end position="48"/>
    </location>
</feature>
<dbReference type="PANTHER" id="PTHR42698">
    <property type="entry name" value="GTPASE ERA"/>
    <property type="match status" value="1"/>
</dbReference>
<keyword evidence="6" id="KW-0690">Ribosome biogenesis</keyword>
<keyword evidence="12" id="KW-1185">Reference proteome</keyword>
<dbReference type="CDD" id="cd22534">
    <property type="entry name" value="KH-II_Era"/>
    <property type="match status" value="1"/>
</dbReference>
<dbReference type="GO" id="GO:0070181">
    <property type="term" value="F:small ribosomal subunit rRNA binding"/>
    <property type="evidence" value="ECO:0007669"/>
    <property type="project" value="UniProtKB-UniRule"/>
</dbReference>
<protein>
    <recommendedName>
        <fullName evidence="2 6">GTPase Era</fullName>
    </recommendedName>
</protein>
<evidence type="ECO:0000313" key="11">
    <source>
        <dbReference type="EMBL" id="KPL74459.1"/>
    </source>
</evidence>
<dbReference type="RefSeq" id="WP_061918644.1">
    <property type="nucleotide sequence ID" value="NZ_DF967971.1"/>
</dbReference>
<dbReference type="Pfam" id="PF01926">
    <property type="entry name" value="MMR_HSR1"/>
    <property type="match status" value="1"/>
</dbReference>
<dbReference type="PANTHER" id="PTHR42698:SF1">
    <property type="entry name" value="GTPASE ERA, MITOCHONDRIAL"/>
    <property type="match status" value="1"/>
</dbReference>
<dbReference type="InterPro" id="IPR005662">
    <property type="entry name" value="GTPase_Era-like"/>
</dbReference>
<keyword evidence="4 6" id="KW-0694">RNA-binding</keyword>
<keyword evidence="5 6" id="KW-0342">GTP-binding</keyword>